<gene>
    <name evidence="2" type="ORF">Pan189_08920</name>
</gene>
<proteinExistence type="predicted"/>
<dbReference type="Proteomes" id="UP000317318">
    <property type="component" value="Chromosome"/>
</dbReference>
<dbReference type="RefSeq" id="WP_145362734.1">
    <property type="nucleotide sequence ID" value="NZ_CP036268.1"/>
</dbReference>
<dbReference type="EMBL" id="CP036268">
    <property type="protein sequence ID" value="QDT36533.1"/>
    <property type="molecule type" value="Genomic_DNA"/>
</dbReference>
<protein>
    <submittedName>
        <fullName evidence="2">Uncharacterized protein</fullName>
    </submittedName>
</protein>
<keyword evidence="1" id="KW-0472">Membrane</keyword>
<name>A0A517QY52_9PLAN</name>
<keyword evidence="1" id="KW-1133">Transmembrane helix</keyword>
<dbReference type="AlphaFoldDB" id="A0A517QY52"/>
<sequence>MSYLFYISWFALIAIAMYSWVPMIRCYGWKFLPVVPTMWRIHGRSKRASAPGRKRTSFAREIVQYLSVALIGFYFGGVGTLIGGSFAALAVARALFAGRVPIVLLLGTSSDSLFRLQRGLISLLHGGIVATLLNVNAASDGNFRYAGHVFRTFDDDDQTWKDSVRKIADCVALVVLDTRTESPIVEFESRWMAEEFSDKTLFIMGDNGETPALSDVTTSLPWVTYVPAVTVAALALEIKTVGIAGIPHLHRYISERAGLVSPAKSIA</sequence>
<evidence type="ECO:0000313" key="2">
    <source>
        <dbReference type="EMBL" id="QDT36533.1"/>
    </source>
</evidence>
<accession>A0A517QY52</accession>
<reference evidence="2 3" key="1">
    <citation type="submission" date="2019-02" db="EMBL/GenBank/DDBJ databases">
        <title>Deep-cultivation of Planctomycetes and their phenomic and genomic characterization uncovers novel biology.</title>
        <authorList>
            <person name="Wiegand S."/>
            <person name="Jogler M."/>
            <person name="Boedeker C."/>
            <person name="Pinto D."/>
            <person name="Vollmers J."/>
            <person name="Rivas-Marin E."/>
            <person name="Kohn T."/>
            <person name="Peeters S.H."/>
            <person name="Heuer A."/>
            <person name="Rast P."/>
            <person name="Oberbeckmann S."/>
            <person name="Bunk B."/>
            <person name="Jeske O."/>
            <person name="Meyerdierks A."/>
            <person name="Storesund J.E."/>
            <person name="Kallscheuer N."/>
            <person name="Luecker S."/>
            <person name="Lage O.M."/>
            <person name="Pohl T."/>
            <person name="Merkel B.J."/>
            <person name="Hornburger P."/>
            <person name="Mueller R.-W."/>
            <person name="Bruemmer F."/>
            <person name="Labrenz M."/>
            <person name="Spormann A.M."/>
            <person name="Op den Camp H."/>
            <person name="Overmann J."/>
            <person name="Amann R."/>
            <person name="Jetten M.S.M."/>
            <person name="Mascher T."/>
            <person name="Medema M.H."/>
            <person name="Devos D.P."/>
            <person name="Kaster A.-K."/>
            <person name="Ovreas L."/>
            <person name="Rohde M."/>
            <person name="Galperin M.Y."/>
            <person name="Jogler C."/>
        </authorList>
    </citation>
    <scope>NUCLEOTIDE SEQUENCE [LARGE SCALE GENOMIC DNA]</scope>
    <source>
        <strain evidence="2 3">Pan189</strain>
    </source>
</reference>
<evidence type="ECO:0000256" key="1">
    <source>
        <dbReference type="SAM" id="Phobius"/>
    </source>
</evidence>
<dbReference type="KEGG" id="svp:Pan189_08920"/>
<feature type="transmembrane region" description="Helical" evidence="1">
    <location>
        <begin position="6"/>
        <end position="24"/>
    </location>
</feature>
<feature type="transmembrane region" description="Helical" evidence="1">
    <location>
        <begin position="62"/>
        <end position="82"/>
    </location>
</feature>
<evidence type="ECO:0000313" key="3">
    <source>
        <dbReference type="Proteomes" id="UP000317318"/>
    </source>
</evidence>
<keyword evidence="1" id="KW-0812">Transmembrane</keyword>
<keyword evidence="3" id="KW-1185">Reference proteome</keyword>
<organism evidence="2 3">
    <name type="scientific">Stratiformator vulcanicus</name>
    <dbReference type="NCBI Taxonomy" id="2527980"/>
    <lineage>
        <taxon>Bacteria</taxon>
        <taxon>Pseudomonadati</taxon>
        <taxon>Planctomycetota</taxon>
        <taxon>Planctomycetia</taxon>
        <taxon>Planctomycetales</taxon>
        <taxon>Planctomycetaceae</taxon>
        <taxon>Stratiformator</taxon>
    </lineage>
</organism>